<accession>A0A2N5UR09</accession>
<dbReference type="AlphaFoldDB" id="A0A2N5UR09"/>
<dbReference type="EMBL" id="PGCI01000105">
    <property type="protein sequence ID" value="PLW40198.1"/>
    <property type="molecule type" value="Genomic_DNA"/>
</dbReference>
<feature type="region of interest" description="Disordered" evidence="1">
    <location>
        <begin position="67"/>
        <end position="93"/>
    </location>
</feature>
<evidence type="ECO:0000256" key="1">
    <source>
        <dbReference type="SAM" id="MobiDB-lite"/>
    </source>
</evidence>
<evidence type="ECO:0000313" key="2">
    <source>
        <dbReference type="EMBL" id="PLW40198.1"/>
    </source>
</evidence>
<organism evidence="2 3">
    <name type="scientific">Puccinia coronata f. sp. avenae</name>
    <dbReference type="NCBI Taxonomy" id="200324"/>
    <lineage>
        <taxon>Eukaryota</taxon>
        <taxon>Fungi</taxon>
        <taxon>Dikarya</taxon>
        <taxon>Basidiomycota</taxon>
        <taxon>Pucciniomycotina</taxon>
        <taxon>Pucciniomycetes</taxon>
        <taxon>Pucciniales</taxon>
        <taxon>Pucciniaceae</taxon>
        <taxon>Puccinia</taxon>
    </lineage>
</organism>
<protein>
    <submittedName>
        <fullName evidence="2">Uncharacterized protein</fullName>
    </submittedName>
</protein>
<comment type="caution">
    <text evidence="2">The sequence shown here is derived from an EMBL/GenBank/DDBJ whole genome shotgun (WGS) entry which is preliminary data.</text>
</comment>
<sequence length="93" mass="9618">MPVVTWPDWAQRPNHATGAVLGPLLQNRRGVVPLSPVTSPRPPGAAVTLFLLSPAGQAATGDGAAELFFGDRNGMPSQKEAAGLEPTSTSDRS</sequence>
<gene>
    <name evidence="2" type="ORF">PCASD_12301</name>
</gene>
<dbReference type="Proteomes" id="UP000235392">
    <property type="component" value="Unassembled WGS sequence"/>
</dbReference>
<evidence type="ECO:0000313" key="3">
    <source>
        <dbReference type="Proteomes" id="UP000235392"/>
    </source>
</evidence>
<proteinExistence type="predicted"/>
<name>A0A2N5UR09_9BASI</name>
<reference evidence="2 3" key="1">
    <citation type="submission" date="2017-11" db="EMBL/GenBank/DDBJ databases">
        <title>De novo assembly and phasing of dikaryotic genomes from two isolates of Puccinia coronata f. sp. avenae, the causal agent of oat crown rust.</title>
        <authorList>
            <person name="Miller M.E."/>
            <person name="Zhang Y."/>
            <person name="Omidvar V."/>
            <person name="Sperschneider J."/>
            <person name="Schwessinger B."/>
            <person name="Raley C."/>
            <person name="Palmer J.M."/>
            <person name="Garnica D."/>
            <person name="Upadhyaya N."/>
            <person name="Rathjen J."/>
            <person name="Taylor J.M."/>
            <person name="Park R.F."/>
            <person name="Dodds P.N."/>
            <person name="Hirsch C.D."/>
            <person name="Kianian S.F."/>
            <person name="Figueroa M."/>
        </authorList>
    </citation>
    <scope>NUCLEOTIDE SEQUENCE [LARGE SCALE GENOMIC DNA]</scope>
    <source>
        <strain evidence="2">12SD80</strain>
    </source>
</reference>